<name>A0A6J6N543_9ZZZZ</name>
<dbReference type="PROSITE" id="PS51257">
    <property type="entry name" value="PROKAR_LIPOPROTEIN"/>
    <property type="match status" value="1"/>
</dbReference>
<reference evidence="1" key="1">
    <citation type="submission" date="2020-05" db="EMBL/GenBank/DDBJ databases">
        <authorList>
            <person name="Chiriac C."/>
            <person name="Salcher M."/>
            <person name="Ghai R."/>
            <person name="Kavagutti S V."/>
        </authorList>
    </citation>
    <scope>NUCLEOTIDE SEQUENCE</scope>
</reference>
<sequence>MDTGAKLTFILADLLPAAIHPIHGGAVTMIGCSMQCIDCLSRITEPLLAAGTLTLLPFGVEGALSVEFTHETFLSVIVAT</sequence>
<gene>
    <name evidence="1" type="ORF">UFOPK2370_00172</name>
</gene>
<proteinExistence type="predicted"/>
<protein>
    <submittedName>
        <fullName evidence="1">Unannotated protein</fullName>
    </submittedName>
</protein>
<organism evidence="1">
    <name type="scientific">freshwater metagenome</name>
    <dbReference type="NCBI Taxonomy" id="449393"/>
    <lineage>
        <taxon>unclassified sequences</taxon>
        <taxon>metagenomes</taxon>
        <taxon>ecological metagenomes</taxon>
    </lineage>
</organism>
<dbReference type="AlphaFoldDB" id="A0A6J6N543"/>
<accession>A0A6J6N543</accession>
<evidence type="ECO:0000313" key="1">
    <source>
        <dbReference type="EMBL" id="CAB4679673.1"/>
    </source>
</evidence>
<dbReference type="EMBL" id="CAEZXK010000003">
    <property type="protein sequence ID" value="CAB4679673.1"/>
    <property type="molecule type" value="Genomic_DNA"/>
</dbReference>